<name>A0ABN8Y4B3_RANTA</name>
<keyword evidence="2" id="KW-1185">Reference proteome</keyword>
<sequence length="123" mass="12652">MRKLGQGPRVVVEWWAPRALAASMPSASGVSTRRGFAKTTGDGLWVCESCLGPVAAGAWILDGEVPPRSANLGPRGVSSTRWVPTCEGVSAPGMRAGGVGAQLRDPVPWPPAVGVQLGVHALS</sequence>
<dbReference type="EMBL" id="OX459950">
    <property type="protein sequence ID" value="CAI9156159.1"/>
    <property type="molecule type" value="Genomic_DNA"/>
</dbReference>
<dbReference type="Proteomes" id="UP001176941">
    <property type="component" value="Chromosome 14"/>
</dbReference>
<evidence type="ECO:0000313" key="2">
    <source>
        <dbReference type="Proteomes" id="UP001176941"/>
    </source>
</evidence>
<gene>
    <name evidence="1" type="ORF">MRATA1EN1_LOCUS5121</name>
</gene>
<evidence type="ECO:0000313" key="1">
    <source>
        <dbReference type="EMBL" id="CAI9156159.1"/>
    </source>
</evidence>
<protein>
    <submittedName>
        <fullName evidence="1">Uncharacterized protein</fullName>
    </submittedName>
</protein>
<proteinExistence type="predicted"/>
<organism evidence="1 2">
    <name type="scientific">Rangifer tarandus platyrhynchus</name>
    <name type="common">Svalbard reindeer</name>
    <dbReference type="NCBI Taxonomy" id="3082113"/>
    <lineage>
        <taxon>Eukaryota</taxon>
        <taxon>Metazoa</taxon>
        <taxon>Chordata</taxon>
        <taxon>Craniata</taxon>
        <taxon>Vertebrata</taxon>
        <taxon>Euteleostomi</taxon>
        <taxon>Mammalia</taxon>
        <taxon>Eutheria</taxon>
        <taxon>Laurasiatheria</taxon>
        <taxon>Artiodactyla</taxon>
        <taxon>Ruminantia</taxon>
        <taxon>Pecora</taxon>
        <taxon>Cervidae</taxon>
        <taxon>Odocoileinae</taxon>
        <taxon>Rangifer</taxon>
    </lineage>
</organism>
<accession>A0ABN8Y4B3</accession>
<reference evidence="1" key="1">
    <citation type="submission" date="2023-04" db="EMBL/GenBank/DDBJ databases">
        <authorList>
            <consortium name="ELIXIR-Norway"/>
        </authorList>
    </citation>
    <scope>NUCLEOTIDE SEQUENCE [LARGE SCALE GENOMIC DNA]</scope>
</reference>